<accession>A0ABR4EIE6</accession>
<comment type="caution">
    <text evidence="1">The sequence shown here is derived from an EMBL/GenBank/DDBJ whole genome shotgun (WGS) entry which is preliminary data.</text>
</comment>
<protein>
    <submittedName>
        <fullName evidence="1">Uncharacterized protein</fullName>
    </submittedName>
</protein>
<evidence type="ECO:0000313" key="2">
    <source>
        <dbReference type="Proteomes" id="UP001600888"/>
    </source>
</evidence>
<dbReference type="EMBL" id="JBAWTH010000051">
    <property type="protein sequence ID" value="KAL2282199.1"/>
    <property type="molecule type" value="Genomic_DNA"/>
</dbReference>
<proteinExistence type="predicted"/>
<name>A0ABR4EIE6_9PEZI</name>
<dbReference type="Proteomes" id="UP001600888">
    <property type="component" value="Unassembled WGS sequence"/>
</dbReference>
<evidence type="ECO:0000313" key="1">
    <source>
        <dbReference type="EMBL" id="KAL2282199.1"/>
    </source>
</evidence>
<organism evidence="1 2">
    <name type="scientific">Diaporthe vaccinii</name>
    <dbReference type="NCBI Taxonomy" id="105482"/>
    <lineage>
        <taxon>Eukaryota</taxon>
        <taxon>Fungi</taxon>
        <taxon>Dikarya</taxon>
        <taxon>Ascomycota</taxon>
        <taxon>Pezizomycotina</taxon>
        <taxon>Sordariomycetes</taxon>
        <taxon>Sordariomycetidae</taxon>
        <taxon>Diaporthales</taxon>
        <taxon>Diaporthaceae</taxon>
        <taxon>Diaporthe</taxon>
        <taxon>Diaporthe eres species complex</taxon>
    </lineage>
</organism>
<reference evidence="1 2" key="1">
    <citation type="submission" date="2024-03" db="EMBL/GenBank/DDBJ databases">
        <title>A high-quality draft genome sequence of Diaporthe vaccinii, a causative agent of upright dieback and viscid rot disease in cranberry plants.</title>
        <authorList>
            <person name="Sarrasin M."/>
            <person name="Lang B.F."/>
            <person name="Burger G."/>
        </authorList>
    </citation>
    <scope>NUCLEOTIDE SEQUENCE [LARGE SCALE GENOMIC DNA]</scope>
    <source>
        <strain evidence="1 2">IS7</strain>
    </source>
</reference>
<sequence>MLCAVQSDVVALRYPACHLSRPIARSEATRCSEQLFVHSGWSAHIFITGQASTWNLSPTISKAWGFSLLGTFAGRSVLPVFKMETPSLSLHLRPETDGTRQIVSLGFAVTIHSLSLEPGDILCSFGRPGVTREHPSWHSYYRPHNITALFSDDDGPLDIRASDERDDGYLVERQTKGDVLAAWKVPVAEGSDIPKQGRGSVSELLRDQGGIIGVGSYFIPQLNLGNTVPVTIEWDLCDCPQGTRAVTSFGEGPQRVELTSNSENLLHCVFMAGPVKSNTNVPQSPTPQNKDICGTYWFGELPANLDAVTEYATNIFPRMAEHFNDPSGSYRAFLRRATKGFRGTVFQSSSVIEYDPSVQDEDDWDLVRLLNRTMVSTWAHLDPEDDGTANEWFTDGLSLLYTVFLPFRFGQRGPDYFRATVNSFLSAYYTNPLVSRPPTASRSDDARDLSWFASSAKAYRAFVYMLKTDAFMRRAAVARGSDVLRPMDELMRELLGRRRGGEKIQKEHWLRGVAHWLGEDEAERCFSEMLDEGGKVNELDDMLSSFGAKFGPQPVGQERLEFGFGRESLDTGIVAGVEKHSRAWEAGLRDGDKILWYSRPDACETHFEQKLKLSIERQGEKLDLEYWPRSWEKVRCWQVLAGKYEPEQN</sequence>
<keyword evidence="2" id="KW-1185">Reference proteome</keyword>
<gene>
    <name evidence="1" type="ORF">FJTKL_11026</name>
</gene>